<dbReference type="EMBL" id="JARQDV010000001">
    <property type="protein sequence ID" value="MDT2963611.1"/>
    <property type="molecule type" value="Genomic_DNA"/>
</dbReference>
<dbReference type="AlphaFoldDB" id="A0AAW8UG57"/>
<comment type="caution">
    <text evidence="1">The sequence shown here is derived from an EMBL/GenBank/DDBJ whole genome shotgun (WGS) entry which is preliminary data.</text>
</comment>
<accession>A0AAW8UG57</accession>
<reference evidence="1 3" key="1">
    <citation type="submission" date="2023-03" db="EMBL/GenBank/DDBJ databases">
        <authorList>
            <person name="Shen W."/>
            <person name="Cai J."/>
        </authorList>
    </citation>
    <scope>NUCLEOTIDE SEQUENCE</scope>
    <source>
        <strain evidence="2 3">B516</strain>
        <strain evidence="1">K72-2</strain>
    </source>
</reference>
<dbReference type="EMBL" id="JARQDZ010000007">
    <property type="protein sequence ID" value="MDT2983535.1"/>
    <property type="molecule type" value="Genomic_DNA"/>
</dbReference>
<gene>
    <name evidence="1" type="ORF">P7I32_03265</name>
    <name evidence="2" type="ORF">P7I34_12730</name>
</gene>
<organism evidence="1 4">
    <name type="scientific">Enterococcus casseliflavus</name>
    <name type="common">Enterococcus flavescens</name>
    <dbReference type="NCBI Taxonomy" id="37734"/>
    <lineage>
        <taxon>Bacteria</taxon>
        <taxon>Bacillati</taxon>
        <taxon>Bacillota</taxon>
        <taxon>Bacilli</taxon>
        <taxon>Lactobacillales</taxon>
        <taxon>Enterococcaceae</taxon>
        <taxon>Enterococcus</taxon>
    </lineage>
</organism>
<evidence type="ECO:0000313" key="4">
    <source>
        <dbReference type="Proteomes" id="UP001268896"/>
    </source>
</evidence>
<proteinExistence type="predicted"/>
<dbReference type="RefSeq" id="WP_005230534.1">
    <property type="nucleotide sequence ID" value="NZ_BAAAXK010000007.1"/>
</dbReference>
<dbReference type="Proteomes" id="UP001268896">
    <property type="component" value="Unassembled WGS sequence"/>
</dbReference>
<dbReference type="Proteomes" id="UP001253851">
    <property type="component" value="Unassembled WGS sequence"/>
</dbReference>
<evidence type="ECO:0000313" key="1">
    <source>
        <dbReference type="EMBL" id="MDT2963611.1"/>
    </source>
</evidence>
<evidence type="ECO:0000313" key="2">
    <source>
        <dbReference type="EMBL" id="MDT2983535.1"/>
    </source>
</evidence>
<evidence type="ECO:0000313" key="3">
    <source>
        <dbReference type="Proteomes" id="UP001253851"/>
    </source>
</evidence>
<protein>
    <submittedName>
        <fullName evidence="1">Uncharacterized protein</fullName>
    </submittedName>
</protein>
<name>A0AAW8UG57_ENTCA</name>
<sequence>MKINDVLHRRQYTINLSSNTPPLDLASLSNMGVWSNPKEKHYILILTHNDDPINDSSMFEKIFKERTGLQSKDFIYEAKHGPMTLQRAVDSTWF</sequence>